<dbReference type="GO" id="GO:0004150">
    <property type="term" value="F:dihydroneopterin aldolase activity"/>
    <property type="evidence" value="ECO:0007669"/>
    <property type="project" value="UniProtKB-UniRule"/>
</dbReference>
<comment type="similarity">
    <text evidence="3 6">Belongs to the DHNA family.</text>
</comment>
<keyword evidence="9" id="KW-1185">Reference proteome</keyword>
<evidence type="ECO:0000256" key="2">
    <source>
        <dbReference type="ARBA" id="ARBA00005013"/>
    </source>
</evidence>
<evidence type="ECO:0000256" key="5">
    <source>
        <dbReference type="ARBA" id="ARBA00023239"/>
    </source>
</evidence>
<proteinExistence type="inferred from homology"/>
<keyword evidence="5 6" id="KW-0456">Lyase</keyword>
<protein>
    <recommendedName>
        <fullName evidence="6">7,8-dihydroneopterin aldolase</fullName>
        <ecNumber evidence="6">4.1.2.25</ecNumber>
    </recommendedName>
</protein>
<dbReference type="Proteomes" id="UP000297031">
    <property type="component" value="Chromosome"/>
</dbReference>
<dbReference type="NCBIfam" id="TIGR00525">
    <property type="entry name" value="folB"/>
    <property type="match status" value="1"/>
</dbReference>
<evidence type="ECO:0000313" key="8">
    <source>
        <dbReference type="EMBL" id="QCD34589.1"/>
    </source>
</evidence>
<dbReference type="PANTHER" id="PTHR42844">
    <property type="entry name" value="DIHYDRONEOPTERIN ALDOLASE 1-RELATED"/>
    <property type="match status" value="1"/>
</dbReference>
<dbReference type="GO" id="GO:0046654">
    <property type="term" value="P:tetrahydrofolate biosynthetic process"/>
    <property type="evidence" value="ECO:0007669"/>
    <property type="project" value="UniProtKB-UniRule"/>
</dbReference>
<name>A0A4P7VPB6_9BACT</name>
<dbReference type="Pfam" id="PF02152">
    <property type="entry name" value="FolB"/>
    <property type="match status" value="1"/>
</dbReference>
<comment type="pathway">
    <text evidence="2 6">Cofactor biosynthesis; tetrahydrofolate biosynthesis; 2-amino-4-hydroxy-6-hydroxymethyl-7,8-dihydropteridine diphosphate from 7,8-dihydroneopterin triphosphate: step 3/4.</text>
</comment>
<dbReference type="InterPro" id="IPR006157">
    <property type="entry name" value="FolB_dom"/>
</dbReference>
<dbReference type="UniPathway" id="UPA00077">
    <property type="reaction ID" value="UER00154"/>
</dbReference>
<feature type="domain" description="Dihydroneopterin aldolase/epimerase" evidence="7">
    <location>
        <begin position="5"/>
        <end position="117"/>
    </location>
</feature>
<comment type="catalytic activity">
    <reaction evidence="1 6">
        <text>7,8-dihydroneopterin = 6-hydroxymethyl-7,8-dihydropterin + glycolaldehyde</text>
        <dbReference type="Rhea" id="RHEA:10540"/>
        <dbReference type="ChEBI" id="CHEBI:17001"/>
        <dbReference type="ChEBI" id="CHEBI:17071"/>
        <dbReference type="ChEBI" id="CHEBI:44841"/>
        <dbReference type="EC" id="4.1.2.25"/>
    </reaction>
</comment>
<dbReference type="GO" id="GO:0005737">
    <property type="term" value="C:cytoplasm"/>
    <property type="evidence" value="ECO:0007669"/>
    <property type="project" value="TreeGrafter"/>
</dbReference>
<dbReference type="Gene3D" id="3.30.1130.10">
    <property type="match status" value="1"/>
</dbReference>
<organism evidence="8 9">
    <name type="scientific">Muribaculum gordoncarteri</name>
    <dbReference type="NCBI Taxonomy" id="2530390"/>
    <lineage>
        <taxon>Bacteria</taxon>
        <taxon>Pseudomonadati</taxon>
        <taxon>Bacteroidota</taxon>
        <taxon>Bacteroidia</taxon>
        <taxon>Bacteroidales</taxon>
        <taxon>Muribaculaceae</taxon>
        <taxon>Muribaculum</taxon>
    </lineage>
</organism>
<sequence>MTTTIEINRLRLYAFHGVLPREREVGNEFEVTLHLECDMTEAMTCDRLDGTVSYADVIELVKAEMAVPSQLLEHVAWRIKSAVERDLPKVTGGYIKVAKLRPPVTAQLESAAVTLKWNNNG</sequence>
<dbReference type="AlphaFoldDB" id="A0A4P7VPB6"/>
<dbReference type="EMBL" id="CP039393">
    <property type="protein sequence ID" value="QCD34589.1"/>
    <property type="molecule type" value="Genomic_DNA"/>
</dbReference>
<dbReference type="NCBIfam" id="TIGR00526">
    <property type="entry name" value="folB_dom"/>
    <property type="match status" value="1"/>
</dbReference>
<evidence type="ECO:0000256" key="3">
    <source>
        <dbReference type="ARBA" id="ARBA00005708"/>
    </source>
</evidence>
<dbReference type="GO" id="GO:0046656">
    <property type="term" value="P:folic acid biosynthetic process"/>
    <property type="evidence" value="ECO:0007669"/>
    <property type="project" value="UniProtKB-UniRule"/>
</dbReference>
<evidence type="ECO:0000259" key="7">
    <source>
        <dbReference type="SMART" id="SM00905"/>
    </source>
</evidence>
<dbReference type="SMART" id="SM00905">
    <property type="entry name" value="FolB"/>
    <property type="match status" value="1"/>
</dbReference>
<evidence type="ECO:0000256" key="6">
    <source>
        <dbReference type="RuleBase" id="RU362079"/>
    </source>
</evidence>
<evidence type="ECO:0000256" key="1">
    <source>
        <dbReference type="ARBA" id="ARBA00001353"/>
    </source>
</evidence>
<dbReference type="KEGG" id="mgod:E7746_01180"/>
<reference evidence="8 9" key="1">
    <citation type="submission" date="2019-02" db="EMBL/GenBank/DDBJ databases">
        <title>Isolation and identification of novel species under the genus Muribaculum.</title>
        <authorList>
            <person name="Miyake S."/>
            <person name="Ding Y."/>
            <person name="Low A."/>
            <person name="Soh M."/>
            <person name="Seedorf H."/>
        </authorList>
    </citation>
    <scope>NUCLEOTIDE SEQUENCE [LARGE SCALE GENOMIC DNA]</scope>
    <source>
        <strain evidence="8 9">TLL-A4</strain>
    </source>
</reference>
<dbReference type="RefSeq" id="WP_136409579.1">
    <property type="nucleotide sequence ID" value="NZ_CP039393.1"/>
</dbReference>
<dbReference type="PANTHER" id="PTHR42844:SF1">
    <property type="entry name" value="DIHYDRONEOPTERIN ALDOLASE 1-RELATED"/>
    <property type="match status" value="1"/>
</dbReference>
<accession>A0A4P7VPB6</accession>
<dbReference type="EC" id="4.1.2.25" evidence="6"/>
<dbReference type="InterPro" id="IPR006156">
    <property type="entry name" value="Dihydroneopterin_aldolase"/>
</dbReference>
<evidence type="ECO:0000313" key="9">
    <source>
        <dbReference type="Proteomes" id="UP000297031"/>
    </source>
</evidence>
<dbReference type="InterPro" id="IPR043133">
    <property type="entry name" value="GTP-CH-I_C/QueF"/>
</dbReference>
<comment type="function">
    <text evidence="6">Catalyzes the conversion of 7,8-dihydroneopterin to 6-hydroxymethyl-7,8-dihydropterin.</text>
</comment>
<dbReference type="SUPFAM" id="SSF55620">
    <property type="entry name" value="Tetrahydrobiopterin biosynthesis enzymes-like"/>
    <property type="match status" value="1"/>
</dbReference>
<keyword evidence="4 6" id="KW-0289">Folate biosynthesis</keyword>
<gene>
    <name evidence="8" type="primary">folB</name>
    <name evidence="8" type="ORF">E7746_01180</name>
</gene>
<evidence type="ECO:0000256" key="4">
    <source>
        <dbReference type="ARBA" id="ARBA00022909"/>
    </source>
</evidence>
<dbReference type="OrthoDB" id="9803748at2"/>